<reference evidence="5 6" key="1">
    <citation type="journal article" date="2016" name="Proc. Natl. Acad. Sci. U.S.A.">
        <title>Comparative genomics of biotechnologically important yeasts.</title>
        <authorList>
            <person name="Riley R."/>
            <person name="Haridas S."/>
            <person name="Wolfe K.H."/>
            <person name="Lopes M.R."/>
            <person name="Hittinger C.T."/>
            <person name="Goeker M."/>
            <person name="Salamov A.A."/>
            <person name="Wisecaver J.H."/>
            <person name="Long T.M."/>
            <person name="Calvey C.H."/>
            <person name="Aerts A.L."/>
            <person name="Barry K.W."/>
            <person name="Choi C."/>
            <person name="Clum A."/>
            <person name="Coughlan A.Y."/>
            <person name="Deshpande S."/>
            <person name="Douglass A.P."/>
            <person name="Hanson S.J."/>
            <person name="Klenk H.-P."/>
            <person name="LaButti K.M."/>
            <person name="Lapidus A."/>
            <person name="Lindquist E.A."/>
            <person name="Lipzen A.M."/>
            <person name="Meier-Kolthoff J.P."/>
            <person name="Ohm R.A."/>
            <person name="Otillar R.P."/>
            <person name="Pangilinan J.L."/>
            <person name="Peng Y."/>
            <person name="Rokas A."/>
            <person name="Rosa C.A."/>
            <person name="Scheuner C."/>
            <person name="Sibirny A.A."/>
            <person name="Slot J.C."/>
            <person name="Stielow J.B."/>
            <person name="Sun H."/>
            <person name="Kurtzman C.P."/>
            <person name="Blackwell M."/>
            <person name="Grigoriev I.V."/>
            <person name="Jeffries T.W."/>
        </authorList>
    </citation>
    <scope>NUCLEOTIDE SEQUENCE [LARGE SCALE GENOMIC DNA]</scope>
    <source>
        <strain evidence="6">ATCC 18201 / CBS 1600 / BCRC 20928 / JCM 3617 / NBRC 0987 / NRRL Y-1542</strain>
    </source>
</reference>
<dbReference type="GeneID" id="30990581"/>
<feature type="compositionally biased region" description="Polar residues" evidence="4">
    <location>
        <begin position="1"/>
        <end position="39"/>
    </location>
</feature>
<feature type="compositionally biased region" description="Basic and acidic residues" evidence="4">
    <location>
        <begin position="73"/>
        <end position="84"/>
    </location>
</feature>
<accession>A0A1E4S6K2</accession>
<keyword evidence="1" id="KW-0519">Myristate</keyword>
<organism evidence="5 6">
    <name type="scientific">Cyberlindnera jadinii (strain ATCC 18201 / CBS 1600 / BCRC 20928 / JCM 3617 / NBRC 0987 / NRRL Y-1542)</name>
    <name type="common">Torula yeast</name>
    <name type="synonym">Candida utilis</name>
    <dbReference type="NCBI Taxonomy" id="983966"/>
    <lineage>
        <taxon>Eukaryota</taxon>
        <taxon>Fungi</taxon>
        <taxon>Dikarya</taxon>
        <taxon>Ascomycota</taxon>
        <taxon>Saccharomycotina</taxon>
        <taxon>Saccharomycetes</taxon>
        <taxon>Phaffomycetales</taxon>
        <taxon>Phaffomycetaceae</taxon>
        <taxon>Cyberlindnera</taxon>
    </lineage>
</organism>
<dbReference type="Pfam" id="PF15811">
    <property type="entry name" value="SVIP"/>
    <property type="match status" value="1"/>
</dbReference>
<name>A0A1E4S6K2_CYBJN</name>
<protein>
    <submittedName>
        <fullName evidence="5">Uncharacterized protein</fullName>
    </submittedName>
</protein>
<dbReference type="InterPro" id="IPR031632">
    <property type="entry name" value="SVIP"/>
</dbReference>
<evidence type="ECO:0000256" key="2">
    <source>
        <dbReference type="ARBA" id="ARBA00023139"/>
    </source>
</evidence>
<evidence type="ECO:0000256" key="4">
    <source>
        <dbReference type="SAM" id="MobiDB-lite"/>
    </source>
</evidence>
<dbReference type="OrthoDB" id="4036141at2759"/>
<proteinExistence type="predicted"/>
<evidence type="ECO:0000313" key="6">
    <source>
        <dbReference type="Proteomes" id="UP000094389"/>
    </source>
</evidence>
<gene>
    <name evidence="5" type="ORF">CYBJADRAFT_171085</name>
</gene>
<keyword evidence="2" id="KW-0564">Palmitate</keyword>
<dbReference type="AlphaFoldDB" id="A0A1E4S6K2"/>
<sequence>MGSCVSSPSAQQLPNKVETQTTNKRTQKVANTSKPSVTKPQKVHTVGSTSKFAPQGKKLSEATNTSNQDEDPREAARKAAEVRYEQQMTKQGALGKKLEEERKKTHSTFLKEQADAADKKTTPLVYD</sequence>
<feature type="region of interest" description="Disordered" evidence="4">
    <location>
        <begin position="1"/>
        <end position="127"/>
    </location>
</feature>
<keyword evidence="6" id="KW-1185">Reference proteome</keyword>
<keyword evidence="3" id="KW-0449">Lipoprotein</keyword>
<dbReference type="EMBL" id="KV453926">
    <property type="protein sequence ID" value="ODV75147.1"/>
    <property type="molecule type" value="Genomic_DNA"/>
</dbReference>
<evidence type="ECO:0000256" key="1">
    <source>
        <dbReference type="ARBA" id="ARBA00022707"/>
    </source>
</evidence>
<feature type="compositionally biased region" description="Basic and acidic residues" evidence="4">
    <location>
        <begin position="112"/>
        <end position="121"/>
    </location>
</feature>
<dbReference type="RefSeq" id="XP_020072186.1">
    <property type="nucleotide sequence ID" value="XM_020216185.1"/>
</dbReference>
<dbReference type="Proteomes" id="UP000094389">
    <property type="component" value="Unassembled WGS sequence"/>
</dbReference>
<evidence type="ECO:0000313" key="5">
    <source>
        <dbReference type="EMBL" id="ODV75147.1"/>
    </source>
</evidence>
<evidence type="ECO:0000256" key="3">
    <source>
        <dbReference type="ARBA" id="ARBA00023288"/>
    </source>
</evidence>